<feature type="transmembrane region" description="Helical" evidence="12">
    <location>
        <begin position="68"/>
        <end position="90"/>
    </location>
</feature>
<name>A0A9N7NTA5_STRHE</name>
<organism evidence="14 15">
    <name type="scientific">Striga hermonthica</name>
    <name type="common">Purple witchweed</name>
    <name type="synonym">Buchnera hermonthica</name>
    <dbReference type="NCBI Taxonomy" id="68872"/>
    <lineage>
        <taxon>Eukaryota</taxon>
        <taxon>Viridiplantae</taxon>
        <taxon>Streptophyta</taxon>
        <taxon>Embryophyta</taxon>
        <taxon>Tracheophyta</taxon>
        <taxon>Spermatophyta</taxon>
        <taxon>Magnoliopsida</taxon>
        <taxon>eudicotyledons</taxon>
        <taxon>Gunneridae</taxon>
        <taxon>Pentapetalae</taxon>
        <taxon>asterids</taxon>
        <taxon>lamiids</taxon>
        <taxon>Lamiales</taxon>
        <taxon>Orobanchaceae</taxon>
        <taxon>Buchnereae</taxon>
        <taxon>Striga</taxon>
    </lineage>
</organism>
<protein>
    <recommendedName>
        <fullName evidence="3">RING-type E3 ubiquitin transferase</fullName>
        <ecNumber evidence="3">2.3.2.27</ecNumber>
    </recommendedName>
</protein>
<dbReference type="AlphaFoldDB" id="A0A9N7NTA5"/>
<evidence type="ECO:0000313" key="14">
    <source>
        <dbReference type="EMBL" id="CAA0837443.1"/>
    </source>
</evidence>
<dbReference type="PROSITE" id="PS50089">
    <property type="entry name" value="ZF_RING_2"/>
    <property type="match status" value="1"/>
</dbReference>
<dbReference type="InterPro" id="IPR044602">
    <property type="entry name" value="ATL10/ATL72-79-like"/>
</dbReference>
<proteinExistence type="inferred from homology"/>
<evidence type="ECO:0000256" key="5">
    <source>
        <dbReference type="ARBA" id="ARBA00022692"/>
    </source>
</evidence>
<dbReference type="GO" id="GO:0061630">
    <property type="term" value="F:ubiquitin protein ligase activity"/>
    <property type="evidence" value="ECO:0007669"/>
    <property type="project" value="UniProtKB-EC"/>
</dbReference>
<evidence type="ECO:0000256" key="3">
    <source>
        <dbReference type="ARBA" id="ARBA00012483"/>
    </source>
</evidence>
<dbReference type="OrthoDB" id="8062037at2759"/>
<evidence type="ECO:0000256" key="9">
    <source>
        <dbReference type="ARBA" id="ARBA00023136"/>
    </source>
</evidence>
<dbReference type="GO" id="GO:0016567">
    <property type="term" value="P:protein ubiquitination"/>
    <property type="evidence" value="ECO:0007669"/>
    <property type="project" value="InterPro"/>
</dbReference>
<evidence type="ECO:0000256" key="6">
    <source>
        <dbReference type="ARBA" id="ARBA00022723"/>
    </source>
</evidence>
<dbReference type="Proteomes" id="UP001153555">
    <property type="component" value="Unassembled WGS sequence"/>
</dbReference>
<evidence type="ECO:0000256" key="2">
    <source>
        <dbReference type="ARBA" id="ARBA00004167"/>
    </source>
</evidence>
<keyword evidence="11" id="KW-0863">Zinc-finger</keyword>
<evidence type="ECO:0000256" key="8">
    <source>
        <dbReference type="ARBA" id="ARBA00022989"/>
    </source>
</evidence>
<evidence type="ECO:0000256" key="11">
    <source>
        <dbReference type="PROSITE-ProRule" id="PRU00175"/>
    </source>
</evidence>
<evidence type="ECO:0000256" key="12">
    <source>
        <dbReference type="SAM" id="Phobius"/>
    </source>
</evidence>
<dbReference type="GO" id="GO:0008270">
    <property type="term" value="F:zinc ion binding"/>
    <property type="evidence" value="ECO:0007669"/>
    <property type="project" value="UniProtKB-KW"/>
</dbReference>
<keyword evidence="9 12" id="KW-0472">Membrane</keyword>
<sequence>MSSCYQKNRANLVGKMRKIQSLRAGAVLAAAEPNIRLSPPPAAARPPAGPVCGGRTCAWWPFTGAADFMVKAVLIVAALFFALFCALAFNAAARYFLRWRCCCCRLRRPKGEDGRGKGAVVVYEEGMKLAREETECTICLSEFVAGEMVNMLDKCGHGFHAQCIRRWLAARDSCPTCRARCSV</sequence>
<feature type="domain" description="RING-type" evidence="13">
    <location>
        <begin position="136"/>
        <end position="178"/>
    </location>
</feature>
<accession>A0A9N7NTA5</accession>
<comment type="catalytic activity">
    <reaction evidence="1">
        <text>S-ubiquitinyl-[E2 ubiquitin-conjugating enzyme]-L-cysteine + [acceptor protein]-L-lysine = [E2 ubiquitin-conjugating enzyme]-L-cysteine + N(6)-ubiquitinyl-[acceptor protein]-L-lysine.</text>
        <dbReference type="EC" id="2.3.2.27"/>
    </reaction>
</comment>
<dbReference type="EC" id="2.3.2.27" evidence="3"/>
<keyword evidence="6" id="KW-0479">Metal-binding</keyword>
<keyword evidence="15" id="KW-1185">Reference proteome</keyword>
<evidence type="ECO:0000256" key="4">
    <source>
        <dbReference type="ARBA" id="ARBA00022679"/>
    </source>
</evidence>
<comment type="similarity">
    <text evidence="10">Belongs to the RING-type zinc finger family. ATL subfamily.</text>
</comment>
<dbReference type="InterPro" id="IPR001841">
    <property type="entry name" value="Znf_RING"/>
</dbReference>
<keyword evidence="4" id="KW-0808">Transferase</keyword>
<keyword evidence="8 12" id="KW-1133">Transmembrane helix</keyword>
<dbReference type="EMBL" id="CACSLK010030184">
    <property type="protein sequence ID" value="CAA0837443.1"/>
    <property type="molecule type" value="Genomic_DNA"/>
</dbReference>
<dbReference type="PANTHER" id="PTHR46905">
    <property type="entry name" value="RING-H2 FINGER PROTEIN ATL78"/>
    <property type="match status" value="1"/>
</dbReference>
<dbReference type="Gene3D" id="3.30.40.10">
    <property type="entry name" value="Zinc/RING finger domain, C3HC4 (zinc finger)"/>
    <property type="match status" value="1"/>
</dbReference>
<reference evidence="14" key="1">
    <citation type="submission" date="2019-12" db="EMBL/GenBank/DDBJ databases">
        <authorList>
            <person name="Scholes J."/>
        </authorList>
    </citation>
    <scope>NUCLEOTIDE SEQUENCE</scope>
</reference>
<dbReference type="PANTHER" id="PTHR46905:SF1">
    <property type="entry name" value="RING-TYPE E3 UBIQUITIN TRANSFERASE"/>
    <property type="match status" value="1"/>
</dbReference>
<gene>
    <name evidence="14" type="ORF">SHERM_04409</name>
</gene>
<dbReference type="SMART" id="SM00184">
    <property type="entry name" value="RING"/>
    <property type="match status" value="1"/>
</dbReference>
<comment type="subcellular location">
    <subcellularLocation>
        <location evidence="2">Membrane</location>
        <topology evidence="2">Single-pass membrane protein</topology>
    </subcellularLocation>
</comment>
<evidence type="ECO:0000256" key="10">
    <source>
        <dbReference type="ARBA" id="ARBA00024209"/>
    </source>
</evidence>
<dbReference type="InterPro" id="IPR013083">
    <property type="entry name" value="Znf_RING/FYVE/PHD"/>
</dbReference>
<comment type="caution">
    <text evidence="14">The sequence shown here is derived from an EMBL/GenBank/DDBJ whole genome shotgun (WGS) entry which is preliminary data.</text>
</comment>
<evidence type="ECO:0000256" key="7">
    <source>
        <dbReference type="ARBA" id="ARBA00022833"/>
    </source>
</evidence>
<dbReference type="SUPFAM" id="SSF57850">
    <property type="entry name" value="RING/U-box"/>
    <property type="match status" value="1"/>
</dbReference>
<dbReference type="Pfam" id="PF13639">
    <property type="entry name" value="zf-RING_2"/>
    <property type="match status" value="1"/>
</dbReference>
<keyword evidence="7" id="KW-0862">Zinc</keyword>
<dbReference type="GO" id="GO:0016020">
    <property type="term" value="C:membrane"/>
    <property type="evidence" value="ECO:0007669"/>
    <property type="project" value="UniProtKB-SubCell"/>
</dbReference>
<evidence type="ECO:0000259" key="13">
    <source>
        <dbReference type="PROSITE" id="PS50089"/>
    </source>
</evidence>
<keyword evidence="5 12" id="KW-0812">Transmembrane</keyword>
<evidence type="ECO:0000313" key="15">
    <source>
        <dbReference type="Proteomes" id="UP001153555"/>
    </source>
</evidence>
<evidence type="ECO:0000256" key="1">
    <source>
        <dbReference type="ARBA" id="ARBA00000900"/>
    </source>
</evidence>